<protein>
    <recommendedName>
        <fullName evidence="1">Lysozyme inhibitor LprI-like N-terminal domain-containing protein</fullName>
    </recommendedName>
</protein>
<reference evidence="2 3" key="1">
    <citation type="journal article" date="2014" name="BMC Genomics">
        <title>Architecture and functions of a multipartite genome of the methylotrophic bacterium Paracoccus aminophilus JCM 7686, containing primary and secondary chromids.</title>
        <authorList>
            <person name="Dziewit L."/>
            <person name="Czarnecki J."/>
            <person name="Wibberg D."/>
            <person name="Radlinska M."/>
            <person name="Mrozek P."/>
            <person name="Szymczak M."/>
            <person name="Schluter A."/>
            <person name="Puhler A."/>
            <person name="Bartosik D."/>
        </authorList>
    </citation>
    <scope>NUCLEOTIDE SEQUENCE [LARGE SCALE GENOMIC DNA]</scope>
    <source>
        <strain evidence="2">JCM 7686</strain>
    </source>
</reference>
<dbReference type="PANTHER" id="PTHR37549">
    <property type="entry name" value="LIPOPROTEIN LPRI"/>
    <property type="match status" value="1"/>
</dbReference>
<dbReference type="Proteomes" id="UP000015480">
    <property type="component" value="Chromosome"/>
</dbReference>
<feature type="domain" description="Lysozyme inhibitor LprI-like N-terminal" evidence="1">
    <location>
        <begin position="102"/>
        <end position="179"/>
    </location>
</feature>
<dbReference type="PANTHER" id="PTHR37549:SF1">
    <property type="entry name" value="LIPOPROTEIN LPRI"/>
    <property type="match status" value="1"/>
</dbReference>
<name>S5XRQ6_PARAH</name>
<gene>
    <name evidence="2" type="ORF">JCM7686_3053</name>
</gene>
<dbReference type="AlphaFoldDB" id="S5XRQ6"/>
<proteinExistence type="predicted"/>
<organism evidence="2 3">
    <name type="scientific">Paracoccus aminophilus JCM 7686</name>
    <dbReference type="NCBI Taxonomy" id="1367847"/>
    <lineage>
        <taxon>Bacteria</taxon>
        <taxon>Pseudomonadati</taxon>
        <taxon>Pseudomonadota</taxon>
        <taxon>Alphaproteobacteria</taxon>
        <taxon>Rhodobacterales</taxon>
        <taxon>Paracoccaceae</taxon>
        <taxon>Paracoccus</taxon>
    </lineage>
</organism>
<dbReference type="Gene3D" id="1.20.1270.180">
    <property type="match status" value="1"/>
</dbReference>
<evidence type="ECO:0000259" key="1">
    <source>
        <dbReference type="Pfam" id="PF07007"/>
    </source>
</evidence>
<sequence>MIADREHGAPLARSGQTGAARRRWQARGRVSGFWGIWFWVERLPRPDCCGKLSGDRGRTASLRASRHISDHGFYDMTRQLALLLCLAATFPSVTAAAPSFDCKKAQTPVEKAICSDDEAAEADRAVGLAFQSLTARAGTALVAALRQDQRDFIAIRDEAFGLGHLDQDQRVPALADRLEMRINMLNWINPEPPVGYEGNWRNTHGLLTITRDDKGQLSLQGETVDQVLGSWVCHLEGPLTEGPEGSLEVATDEGPARLVRKEGFIELTDARPNRTQEYCGLNGGMAGPFFYIGAEDDRQD</sequence>
<dbReference type="HOGENOM" id="CLU_927022_0_0_5"/>
<dbReference type="Pfam" id="PF07007">
    <property type="entry name" value="LprI"/>
    <property type="match status" value="1"/>
</dbReference>
<dbReference type="eggNOG" id="COG4461">
    <property type="taxonomic scope" value="Bacteria"/>
</dbReference>
<evidence type="ECO:0000313" key="2">
    <source>
        <dbReference type="EMBL" id="AGT10089.1"/>
    </source>
</evidence>
<dbReference type="InterPro" id="IPR009739">
    <property type="entry name" value="LprI-like_N"/>
</dbReference>
<evidence type="ECO:0000313" key="3">
    <source>
        <dbReference type="Proteomes" id="UP000015480"/>
    </source>
</evidence>
<dbReference type="KEGG" id="pami:JCM7686_3053"/>
<keyword evidence="3" id="KW-1185">Reference proteome</keyword>
<dbReference type="PATRIC" id="fig|1367847.3.peg.3072"/>
<dbReference type="STRING" id="1367847.JCM7686_3053"/>
<dbReference type="EMBL" id="CP006650">
    <property type="protein sequence ID" value="AGT10089.1"/>
    <property type="molecule type" value="Genomic_DNA"/>
</dbReference>
<dbReference type="GO" id="GO:0005576">
    <property type="term" value="C:extracellular region"/>
    <property type="evidence" value="ECO:0007669"/>
    <property type="project" value="TreeGrafter"/>
</dbReference>
<dbReference type="InterPro" id="IPR052755">
    <property type="entry name" value="Lysozyme_Inhibitor_LprI"/>
</dbReference>
<accession>S5XRQ6</accession>